<evidence type="ECO:0000313" key="8">
    <source>
        <dbReference type="Proteomes" id="UP000075883"/>
    </source>
</evidence>
<dbReference type="PANTHER" id="PTHR46318:SF3">
    <property type="entry name" value="UPSTREAM BINDING TRANSCRIPTION FACTOR"/>
    <property type="match status" value="1"/>
</dbReference>
<evidence type="ECO:0000259" key="6">
    <source>
        <dbReference type="PROSITE" id="PS50118"/>
    </source>
</evidence>
<dbReference type="PANTHER" id="PTHR46318">
    <property type="entry name" value="UPSTREAM BINDING TRANSCRIPTION FACTOR"/>
    <property type="match status" value="1"/>
</dbReference>
<dbReference type="GO" id="GO:0005634">
    <property type="term" value="C:nucleus"/>
    <property type="evidence" value="ECO:0007669"/>
    <property type="project" value="UniProtKB-SubCell"/>
</dbReference>
<feature type="region of interest" description="Disordered" evidence="5">
    <location>
        <begin position="423"/>
        <end position="532"/>
    </location>
</feature>
<dbReference type="EnsemblMetazoa" id="ACUA007343-RA">
    <property type="protein sequence ID" value="ACUA007343-PA"/>
    <property type="gene ID" value="ACUA007343"/>
</dbReference>
<evidence type="ECO:0000256" key="3">
    <source>
        <dbReference type="ARBA" id="ARBA00023242"/>
    </source>
</evidence>
<sequence length="666" mass="76882">MRKRSLSVACERAAQLEHVSKNLEGVPSDHDDESDMEEENDEIVETVVSNWTESDFKALLDKLRSVVPRKDTKKYQSSLKKIDWENVAFDGHTSDEVKTVTLSLINKIRKYRTLREMIEDIPTQMNKGYSLGKPKNPLSAYNFFMKAKYTQCKEKHPELPSKALFKVLHHEYTTLSQKKKQKYEDMAAEAKRVYKQQMEEYQQANPKIPKSHKAEKKPKTTEQSKVITPFALFREDREGEGMTSSDIRNEWNMLHVKKKLQYIQRAYTSQAENKTKSLKLNKEEKILMEHLHGKPMPFPHSVSEYYLKNHADMSNASSLIEWRKDKLIEFKHLPKVRKLELEIEYRQAKQEYVTSYENYIANITDKKVQEAEIDQLKSFIEKKFDKDDRKQLPDDSRPFSSLIHAAQLENEIMELPIAESTTFLNKSNKSPKAVSRKQPLNVDSPQKKPLKSILKTSQQPTTDAKNNAEFVEPAVPPKIKRKHSMSENDSDSNSEKKSKRAIARVPVVEPNIDDSSSKQNGNTTFDTTNEPVRPPTKILEFYKQRHYLGKAENCAESFKKLSNNRKEALRLEMRAAQKKYFKELQKFLKKVPPQNIKKYLKKLKRAQSDLALDDKSLGESSSDEDNQVITTPKKEPQTSSSSESSSSDETNENGNTVNSGSDSEDD</sequence>
<feature type="region of interest" description="Disordered" evidence="5">
    <location>
        <begin position="611"/>
        <end position="666"/>
    </location>
</feature>
<keyword evidence="3 4" id="KW-0539">Nucleus</keyword>
<evidence type="ECO:0000313" key="7">
    <source>
        <dbReference type="EnsemblMetazoa" id="ACUA007343-PA"/>
    </source>
</evidence>
<dbReference type="SMART" id="SM00398">
    <property type="entry name" value="HMG"/>
    <property type="match status" value="1"/>
</dbReference>
<evidence type="ECO:0000256" key="1">
    <source>
        <dbReference type="ARBA" id="ARBA00004123"/>
    </source>
</evidence>
<feature type="compositionally biased region" description="Low complexity" evidence="5">
    <location>
        <begin position="638"/>
        <end position="656"/>
    </location>
</feature>
<accession>A0A182M1S8</accession>
<feature type="domain" description="HMG box" evidence="6">
    <location>
        <begin position="134"/>
        <end position="202"/>
    </location>
</feature>
<reference evidence="8" key="1">
    <citation type="submission" date="2013-09" db="EMBL/GenBank/DDBJ databases">
        <title>The Genome Sequence of Anopheles culicifacies species A.</title>
        <authorList>
            <consortium name="The Broad Institute Genomics Platform"/>
            <person name="Neafsey D.E."/>
            <person name="Besansky N."/>
            <person name="Howell P."/>
            <person name="Walton C."/>
            <person name="Young S.K."/>
            <person name="Zeng Q."/>
            <person name="Gargeya S."/>
            <person name="Fitzgerald M."/>
            <person name="Haas B."/>
            <person name="Abouelleil A."/>
            <person name="Allen A.W."/>
            <person name="Alvarado L."/>
            <person name="Arachchi H.M."/>
            <person name="Berlin A.M."/>
            <person name="Chapman S.B."/>
            <person name="Gainer-Dewar J."/>
            <person name="Goldberg J."/>
            <person name="Griggs A."/>
            <person name="Gujja S."/>
            <person name="Hansen M."/>
            <person name="Howarth C."/>
            <person name="Imamovic A."/>
            <person name="Ireland A."/>
            <person name="Larimer J."/>
            <person name="McCowan C."/>
            <person name="Murphy C."/>
            <person name="Pearson M."/>
            <person name="Poon T.W."/>
            <person name="Priest M."/>
            <person name="Roberts A."/>
            <person name="Saif S."/>
            <person name="Shea T."/>
            <person name="Sisk P."/>
            <person name="Sykes S."/>
            <person name="Wortman J."/>
            <person name="Nusbaum C."/>
            <person name="Birren B."/>
        </authorList>
    </citation>
    <scope>NUCLEOTIDE SEQUENCE [LARGE SCALE GENOMIC DNA]</scope>
    <source>
        <strain evidence="8">A-37</strain>
    </source>
</reference>
<feature type="compositionally biased region" description="Polar residues" evidence="5">
    <location>
        <begin position="657"/>
        <end position="666"/>
    </location>
</feature>
<dbReference type="EMBL" id="AXCM01001431">
    <property type="status" value="NOT_ANNOTATED_CDS"/>
    <property type="molecule type" value="Genomic_DNA"/>
</dbReference>
<dbReference type="InterPro" id="IPR036910">
    <property type="entry name" value="HMG_box_dom_sf"/>
</dbReference>
<feature type="region of interest" description="Disordered" evidence="5">
    <location>
        <begin position="19"/>
        <end position="40"/>
    </location>
</feature>
<evidence type="ECO:0000256" key="5">
    <source>
        <dbReference type="SAM" id="MobiDB-lite"/>
    </source>
</evidence>
<dbReference type="Proteomes" id="UP000075883">
    <property type="component" value="Unassembled WGS sequence"/>
</dbReference>
<evidence type="ECO:0000256" key="2">
    <source>
        <dbReference type="ARBA" id="ARBA00023125"/>
    </source>
</evidence>
<dbReference type="SUPFAM" id="SSF47095">
    <property type="entry name" value="HMG-box"/>
    <property type="match status" value="1"/>
</dbReference>
<organism evidence="7 8">
    <name type="scientific">Anopheles culicifacies</name>
    <dbReference type="NCBI Taxonomy" id="139723"/>
    <lineage>
        <taxon>Eukaryota</taxon>
        <taxon>Metazoa</taxon>
        <taxon>Ecdysozoa</taxon>
        <taxon>Arthropoda</taxon>
        <taxon>Hexapoda</taxon>
        <taxon>Insecta</taxon>
        <taxon>Pterygota</taxon>
        <taxon>Neoptera</taxon>
        <taxon>Endopterygota</taxon>
        <taxon>Diptera</taxon>
        <taxon>Nematocera</taxon>
        <taxon>Culicoidea</taxon>
        <taxon>Culicidae</taxon>
        <taxon>Anophelinae</taxon>
        <taxon>Anopheles</taxon>
        <taxon>culicifacies species complex</taxon>
    </lineage>
</organism>
<evidence type="ECO:0000256" key="4">
    <source>
        <dbReference type="PROSITE-ProRule" id="PRU00267"/>
    </source>
</evidence>
<keyword evidence="2 4" id="KW-0238">DNA-binding</keyword>
<reference evidence="7" key="2">
    <citation type="submission" date="2020-05" db="UniProtKB">
        <authorList>
            <consortium name="EnsemblMetazoa"/>
        </authorList>
    </citation>
    <scope>IDENTIFICATION</scope>
    <source>
        <strain evidence="7">A-37</strain>
    </source>
</reference>
<proteinExistence type="predicted"/>
<dbReference type="InterPro" id="IPR009071">
    <property type="entry name" value="HMG_box_dom"/>
</dbReference>
<dbReference type="PROSITE" id="PS50118">
    <property type="entry name" value="HMG_BOX_2"/>
    <property type="match status" value="1"/>
</dbReference>
<name>A0A182M1S8_9DIPT</name>
<feature type="DNA-binding region" description="HMG box" evidence="4">
    <location>
        <begin position="134"/>
        <end position="202"/>
    </location>
</feature>
<feature type="region of interest" description="Disordered" evidence="5">
    <location>
        <begin position="201"/>
        <end position="221"/>
    </location>
</feature>
<dbReference type="Pfam" id="PF00505">
    <property type="entry name" value="HMG_box"/>
    <property type="match status" value="1"/>
</dbReference>
<feature type="compositionally biased region" description="Polar residues" evidence="5">
    <location>
        <begin position="513"/>
        <end position="530"/>
    </location>
</feature>
<dbReference type="VEuPathDB" id="VectorBase:ACUA007343"/>
<protein>
    <recommendedName>
        <fullName evidence="6">HMG box domain-containing protein</fullName>
    </recommendedName>
</protein>
<keyword evidence="8" id="KW-1185">Reference proteome</keyword>
<feature type="compositionally biased region" description="Acidic residues" evidence="5">
    <location>
        <begin position="30"/>
        <end position="40"/>
    </location>
</feature>
<dbReference type="Gene3D" id="1.10.30.10">
    <property type="entry name" value="High mobility group box domain"/>
    <property type="match status" value="1"/>
</dbReference>
<dbReference type="STRING" id="139723.A0A182M1S8"/>
<dbReference type="GO" id="GO:0003677">
    <property type="term" value="F:DNA binding"/>
    <property type="evidence" value="ECO:0007669"/>
    <property type="project" value="UniProtKB-UniRule"/>
</dbReference>
<feature type="compositionally biased region" description="Polar residues" evidence="5">
    <location>
        <begin position="454"/>
        <end position="465"/>
    </location>
</feature>
<comment type="subcellular location">
    <subcellularLocation>
        <location evidence="1">Nucleus</location>
    </subcellularLocation>
</comment>
<dbReference type="InterPro" id="IPR051762">
    <property type="entry name" value="UBF1"/>
</dbReference>
<dbReference type="AlphaFoldDB" id="A0A182M1S8"/>